<dbReference type="Proteomes" id="UP000182015">
    <property type="component" value="Unassembled WGS sequence"/>
</dbReference>
<dbReference type="GO" id="GO:0005524">
    <property type="term" value="F:ATP binding"/>
    <property type="evidence" value="ECO:0007669"/>
    <property type="project" value="UniProtKB-KW"/>
</dbReference>
<dbReference type="PROSITE" id="PS50929">
    <property type="entry name" value="ABC_TM1F"/>
    <property type="match status" value="1"/>
</dbReference>
<sequence>MLDKAVMHLSGIHKMLGLLAGLDLLQAIFIIGQAYFLSQAITHLWQGQALSTTYLSMLYFILAYLARHLINYVKDSQLDRFAAKHALELRSQLLAKLFLLGPQIVQEEGSGNVITMALDGISLIEDYLHLVLNKMMNLSVIPWIILAFVFYMDIDSGIILLLVYPLIILFMIILGLAAKSRADKQYASYQVLSNHFLDSLRGIDTLRFFGLSKRYAKSIYRTSESFRKATMSALRIGILSTFALDFFTTLSIAIVAVMLGLRLINEEILLFPALTVLILAPEYFIPVRDFSSDYHATLDGKNAFTAVQKVLNRPENQAEEVAIKPWSQESQLKIKDMKLSYDGQDFMSIPDLKVTGIKKVALVGMSGSGKSTLVNLLSGFLAADAGTFTIDDQDLPHLDQKDWRKQLVYIPQSPYVFEMSLRENIAFYTPEASLEQIQEAIKVVGLEELVAELPEGIETRIGNGARPLSGGQAQRIALARAFLDKDRRIMLFDEPTAHLDLETEIELKEEMLPLMQDRLVIFATHRLHWLKDMDQIVVLDHGQVVEVGSYEELMAKKGYLYDLKHAMGGRNA</sequence>
<organism evidence="10 11">
    <name type="scientific">Streptococcus bovimastitidis</name>
    <dbReference type="NCBI Taxonomy" id="1856638"/>
    <lineage>
        <taxon>Bacteria</taxon>
        <taxon>Bacillati</taxon>
        <taxon>Bacillota</taxon>
        <taxon>Bacilli</taxon>
        <taxon>Lactobacillales</taxon>
        <taxon>Streptococcaceae</taxon>
        <taxon>Streptococcus</taxon>
    </lineage>
</organism>
<dbReference type="OrthoDB" id="9806127at2"/>
<keyword evidence="6 7" id="KW-0472">Membrane</keyword>
<dbReference type="InterPro" id="IPR017871">
    <property type="entry name" value="ABC_transporter-like_CS"/>
</dbReference>
<keyword evidence="11" id="KW-1185">Reference proteome</keyword>
<dbReference type="RefSeq" id="WP_071794266.1">
    <property type="nucleotide sequence ID" value="NZ_LZDD01000003.1"/>
</dbReference>
<accession>A0A1L8MKB5</accession>
<dbReference type="NCBIfam" id="TIGR02857">
    <property type="entry name" value="CydD"/>
    <property type="match status" value="1"/>
</dbReference>
<evidence type="ECO:0000256" key="1">
    <source>
        <dbReference type="ARBA" id="ARBA00004651"/>
    </source>
</evidence>
<dbReference type="InterPro" id="IPR003439">
    <property type="entry name" value="ABC_transporter-like_ATP-bd"/>
</dbReference>
<name>A0A1L8MKB5_9STRE</name>
<evidence type="ECO:0000259" key="9">
    <source>
        <dbReference type="PROSITE" id="PS50929"/>
    </source>
</evidence>
<dbReference type="Gene3D" id="3.40.50.300">
    <property type="entry name" value="P-loop containing nucleotide triphosphate hydrolases"/>
    <property type="match status" value="1"/>
</dbReference>
<dbReference type="InterPro" id="IPR027417">
    <property type="entry name" value="P-loop_NTPase"/>
</dbReference>
<dbReference type="STRING" id="1856638.A9Q68_08350"/>
<evidence type="ECO:0000256" key="5">
    <source>
        <dbReference type="ARBA" id="ARBA00022989"/>
    </source>
</evidence>
<feature type="transmembrane region" description="Helical" evidence="7">
    <location>
        <begin position="158"/>
        <end position="178"/>
    </location>
</feature>
<reference evidence="11" key="1">
    <citation type="submission" date="2016-06" db="EMBL/GenBank/DDBJ databases">
        <authorList>
            <person name="de Vries S.P.W."/>
            <person name="Hadjirin N.F."/>
            <person name="Lay E.M."/>
            <person name="Zadoks R.N."/>
            <person name="Peacock S.J."/>
            <person name="Parkhill J."/>
            <person name="Grant A.J."/>
            <person name="Mcdougall S."/>
            <person name="Holmes M.A."/>
        </authorList>
    </citation>
    <scope>NUCLEOTIDE SEQUENCE [LARGE SCALE GENOMIC DNA]</scope>
    <source>
        <strain evidence="11">NZ1587</strain>
    </source>
</reference>
<evidence type="ECO:0000313" key="11">
    <source>
        <dbReference type="Proteomes" id="UP000182015"/>
    </source>
</evidence>
<dbReference type="SUPFAM" id="SSF52540">
    <property type="entry name" value="P-loop containing nucleoside triphosphate hydrolases"/>
    <property type="match status" value="1"/>
</dbReference>
<dbReference type="SMART" id="SM00382">
    <property type="entry name" value="AAA"/>
    <property type="match status" value="1"/>
</dbReference>
<dbReference type="Gene3D" id="1.20.1560.10">
    <property type="entry name" value="ABC transporter type 1, transmembrane domain"/>
    <property type="match status" value="1"/>
</dbReference>
<evidence type="ECO:0000259" key="8">
    <source>
        <dbReference type="PROSITE" id="PS50893"/>
    </source>
</evidence>
<dbReference type="GO" id="GO:0016887">
    <property type="term" value="F:ATP hydrolysis activity"/>
    <property type="evidence" value="ECO:0007669"/>
    <property type="project" value="InterPro"/>
</dbReference>
<protein>
    <submittedName>
        <fullName evidence="10">Thiol reductant ABC exporter subunit CydD</fullName>
    </submittedName>
</protein>
<dbReference type="InterPro" id="IPR014216">
    <property type="entry name" value="ABC_transptr_CydD"/>
</dbReference>
<dbReference type="GO" id="GO:0042883">
    <property type="term" value="P:cysteine transport"/>
    <property type="evidence" value="ECO:0007669"/>
    <property type="project" value="InterPro"/>
</dbReference>
<proteinExistence type="predicted"/>
<dbReference type="InterPro" id="IPR039421">
    <property type="entry name" value="Type_1_exporter"/>
</dbReference>
<evidence type="ECO:0000256" key="4">
    <source>
        <dbReference type="ARBA" id="ARBA00022840"/>
    </source>
</evidence>
<dbReference type="GO" id="GO:0005886">
    <property type="term" value="C:plasma membrane"/>
    <property type="evidence" value="ECO:0007669"/>
    <property type="project" value="UniProtKB-SubCell"/>
</dbReference>
<dbReference type="GO" id="GO:0034040">
    <property type="term" value="F:ATPase-coupled lipid transmembrane transporter activity"/>
    <property type="evidence" value="ECO:0007669"/>
    <property type="project" value="TreeGrafter"/>
</dbReference>
<dbReference type="GO" id="GO:0140359">
    <property type="term" value="F:ABC-type transporter activity"/>
    <property type="evidence" value="ECO:0007669"/>
    <property type="project" value="InterPro"/>
</dbReference>
<feature type="domain" description="ABC transmembrane type-1" evidence="9">
    <location>
        <begin position="24"/>
        <end position="299"/>
    </location>
</feature>
<dbReference type="Pfam" id="PF00005">
    <property type="entry name" value="ABC_tran"/>
    <property type="match status" value="1"/>
</dbReference>
<dbReference type="Pfam" id="PF00664">
    <property type="entry name" value="ABC_membrane"/>
    <property type="match status" value="1"/>
</dbReference>
<evidence type="ECO:0000256" key="2">
    <source>
        <dbReference type="ARBA" id="ARBA00022692"/>
    </source>
</evidence>
<dbReference type="CDD" id="cd18584">
    <property type="entry name" value="ABC_6TM_AarD_CydD"/>
    <property type="match status" value="1"/>
</dbReference>
<feature type="transmembrane region" description="Helical" evidence="7">
    <location>
        <begin position="236"/>
        <end position="262"/>
    </location>
</feature>
<gene>
    <name evidence="10" type="ORF">A9Q68_08350</name>
</gene>
<feature type="transmembrane region" description="Helical" evidence="7">
    <location>
        <begin position="135"/>
        <end position="152"/>
    </location>
</feature>
<dbReference type="InterPro" id="IPR011527">
    <property type="entry name" value="ABC1_TM_dom"/>
</dbReference>
<evidence type="ECO:0000313" key="10">
    <source>
        <dbReference type="EMBL" id="OJF71203.1"/>
    </source>
</evidence>
<keyword evidence="5 7" id="KW-1133">Transmembrane helix</keyword>
<dbReference type="InterPro" id="IPR003593">
    <property type="entry name" value="AAA+_ATPase"/>
</dbReference>
<evidence type="ECO:0000256" key="6">
    <source>
        <dbReference type="ARBA" id="ARBA00023136"/>
    </source>
</evidence>
<dbReference type="InterPro" id="IPR036640">
    <property type="entry name" value="ABC1_TM_sf"/>
</dbReference>
<feature type="domain" description="ABC transporter" evidence="8">
    <location>
        <begin position="332"/>
        <end position="566"/>
    </location>
</feature>
<dbReference type="PROSITE" id="PS50893">
    <property type="entry name" value="ABC_TRANSPORTER_2"/>
    <property type="match status" value="1"/>
</dbReference>
<keyword evidence="4" id="KW-0067">ATP-binding</keyword>
<comment type="subcellular location">
    <subcellularLocation>
        <location evidence="1">Cell membrane</location>
        <topology evidence="1">Multi-pass membrane protein</topology>
    </subcellularLocation>
</comment>
<dbReference type="SUPFAM" id="SSF90123">
    <property type="entry name" value="ABC transporter transmembrane region"/>
    <property type="match status" value="1"/>
</dbReference>
<dbReference type="PANTHER" id="PTHR24221:SF614">
    <property type="entry name" value="GLUTATHIONE_L-CYSTEINE TRANSPORT SYSTEM ATP-BINDING_PERMEASE PROTEIN CYDC"/>
    <property type="match status" value="1"/>
</dbReference>
<keyword evidence="3" id="KW-0547">Nucleotide-binding</keyword>
<evidence type="ECO:0000256" key="3">
    <source>
        <dbReference type="ARBA" id="ARBA00022741"/>
    </source>
</evidence>
<feature type="transmembrane region" description="Helical" evidence="7">
    <location>
        <begin position="268"/>
        <end position="285"/>
    </location>
</feature>
<keyword evidence="2 7" id="KW-0812">Transmembrane</keyword>
<dbReference type="PANTHER" id="PTHR24221">
    <property type="entry name" value="ATP-BINDING CASSETTE SUB-FAMILY B"/>
    <property type="match status" value="1"/>
</dbReference>
<dbReference type="PROSITE" id="PS00211">
    <property type="entry name" value="ABC_TRANSPORTER_1"/>
    <property type="match status" value="1"/>
</dbReference>
<dbReference type="EMBL" id="LZDD01000003">
    <property type="protein sequence ID" value="OJF71203.1"/>
    <property type="molecule type" value="Genomic_DNA"/>
</dbReference>
<dbReference type="AlphaFoldDB" id="A0A1L8MKB5"/>
<comment type="caution">
    <text evidence="10">The sequence shown here is derived from an EMBL/GenBank/DDBJ whole genome shotgun (WGS) entry which is preliminary data.</text>
</comment>
<feature type="transmembrane region" description="Helical" evidence="7">
    <location>
        <begin position="49"/>
        <end position="70"/>
    </location>
</feature>
<feature type="transmembrane region" description="Helical" evidence="7">
    <location>
        <begin position="16"/>
        <end position="37"/>
    </location>
</feature>
<evidence type="ECO:0000256" key="7">
    <source>
        <dbReference type="SAM" id="Phobius"/>
    </source>
</evidence>